<protein>
    <submittedName>
        <fullName evidence="1">Uncharacterized protein</fullName>
    </submittedName>
</protein>
<sequence length="47" mass="4903">MTEVDRKVITAPADVAVTPTAARALSPFTAAVRPAAIEVRVSVPRTV</sequence>
<evidence type="ECO:0000313" key="1">
    <source>
        <dbReference type="EMBL" id="MBN8662868.1"/>
    </source>
</evidence>
<dbReference type="AlphaFoldDB" id="A0A8J7PLR2"/>
<dbReference type="Proteomes" id="UP000664277">
    <property type="component" value="Unassembled WGS sequence"/>
</dbReference>
<evidence type="ECO:0000313" key="2">
    <source>
        <dbReference type="Proteomes" id="UP000664277"/>
    </source>
</evidence>
<accession>A0A8J7PLR2</accession>
<name>A0A8J7PLR2_9BACT</name>
<organism evidence="1 2">
    <name type="scientific">Candidatus Obscuribacter phosphatis</name>
    <dbReference type="NCBI Taxonomy" id="1906157"/>
    <lineage>
        <taxon>Bacteria</taxon>
        <taxon>Bacillati</taxon>
        <taxon>Candidatus Melainabacteria</taxon>
        <taxon>Candidatus Obscuribacterales</taxon>
        <taxon>Candidatus Obscuribacteraceae</taxon>
        <taxon>Candidatus Obscuribacter</taxon>
    </lineage>
</organism>
<gene>
    <name evidence="1" type="ORF">J0M35_21050</name>
</gene>
<proteinExistence type="predicted"/>
<dbReference type="EMBL" id="JAFLCK010000060">
    <property type="protein sequence ID" value="MBN8662868.1"/>
    <property type="molecule type" value="Genomic_DNA"/>
</dbReference>
<comment type="caution">
    <text evidence="1">The sequence shown here is derived from an EMBL/GenBank/DDBJ whole genome shotgun (WGS) entry which is preliminary data.</text>
</comment>
<reference evidence="1" key="1">
    <citation type="submission" date="2021-02" db="EMBL/GenBank/DDBJ databases">
        <title>Genome-Resolved Metagenomics of a Microbial Community Performing Photosynthetic Biological Nutrient Removal.</title>
        <authorList>
            <person name="Mcdaniel E.A."/>
        </authorList>
    </citation>
    <scope>NUCLEOTIDE SEQUENCE</scope>
    <source>
        <strain evidence="1">UWPOB_OBS1</strain>
    </source>
</reference>